<dbReference type="CDD" id="cd03215">
    <property type="entry name" value="ABC_Carb_Monos_II"/>
    <property type="match status" value="1"/>
</dbReference>
<dbReference type="InterPro" id="IPR027417">
    <property type="entry name" value="P-loop_NTPase"/>
</dbReference>
<reference evidence="11 12" key="1">
    <citation type="submission" date="2016-10" db="EMBL/GenBank/DDBJ databases">
        <authorList>
            <person name="de Groot N.N."/>
        </authorList>
    </citation>
    <scope>NUCLEOTIDE SEQUENCE [LARGE SCALE GENOMIC DNA]</scope>
    <source>
        <strain evidence="11 12">CGMCC 1.9157</strain>
    </source>
</reference>
<evidence type="ECO:0000256" key="3">
    <source>
        <dbReference type="ARBA" id="ARBA00011262"/>
    </source>
</evidence>
<dbReference type="GO" id="GO:0005524">
    <property type="term" value="F:ATP binding"/>
    <property type="evidence" value="ECO:0007669"/>
    <property type="project" value="UniProtKB-KW"/>
</dbReference>
<dbReference type="PANTHER" id="PTHR43790:SF2">
    <property type="entry name" value="AUTOINDUCER 2 IMPORT ATP-BINDING PROTEIN LSRA"/>
    <property type="match status" value="1"/>
</dbReference>
<evidence type="ECO:0000256" key="9">
    <source>
        <dbReference type="ARBA" id="ARBA00034076"/>
    </source>
</evidence>
<protein>
    <recommendedName>
        <fullName evidence="4">Autoinducer 2 import ATP-binding protein LsrA</fullName>
        <ecNumber evidence="8">7.6.2.13</ecNumber>
    </recommendedName>
</protein>
<evidence type="ECO:0000256" key="6">
    <source>
        <dbReference type="ARBA" id="ARBA00022840"/>
    </source>
</evidence>
<sequence>MTDPKPSGQRKQLIKADSIWKFFGNVTVLKGVDLVLESGQIHALLGGNGAGKSTLMRIIAGLHGVDQGDLYINGQHANKLTPVLARQMGIHMVPQEPLLFPNLSIEENVLMNMKGNRVALHTRLVELAKEIGTNMDLQSPAGQLEVADQQMVEILRGLIRDAQILILDEPTSALTPREVKLLFDRMRALAAQGVGIFFISHKLNEIREIADIVSILRDGRVVMAGPPKSYTDAEIVRAMTKVEGGSENVLGERHQQTHHGKVVLEVDNLCGEGFANLSFSLHEGEILGLAGVVGSGRTEMAETIYGIRKAARGKVLIGGQDATHTDPQASLDLGLVYLPEDRQTSGLFVDAPLSWNASSLVLHREPSWLQLKQEEERFQKYVKELGIVCATSSQAVRTLSGGNQQKILLAKCLAAKPRVLILDEPTRGVDVAVRADIYSIIDDLANSGVAILMISSDHDEIQRLSHRVLTMAHGYPTGELEGDEITVDAIAQMSFGVSTEEAKAS</sequence>
<dbReference type="EMBL" id="FOVR01000004">
    <property type="protein sequence ID" value="SFO31360.1"/>
    <property type="molecule type" value="Genomic_DNA"/>
</dbReference>
<comment type="function">
    <text evidence="7">Part of the ABC transporter complex LsrABCD involved in autoinducer 2 (AI-2) import. Responsible for energy coupling to the transport system.</text>
</comment>
<dbReference type="InterPro" id="IPR017871">
    <property type="entry name" value="ABC_transporter-like_CS"/>
</dbReference>
<organism evidence="11 12">
    <name type="scientific">Cohaesibacter marisflavi</name>
    <dbReference type="NCBI Taxonomy" id="655353"/>
    <lineage>
        <taxon>Bacteria</taxon>
        <taxon>Pseudomonadati</taxon>
        <taxon>Pseudomonadota</taxon>
        <taxon>Alphaproteobacteria</taxon>
        <taxon>Hyphomicrobiales</taxon>
        <taxon>Cohaesibacteraceae</taxon>
    </lineage>
</organism>
<evidence type="ECO:0000313" key="11">
    <source>
        <dbReference type="EMBL" id="SFO31360.1"/>
    </source>
</evidence>
<dbReference type="SMART" id="SM00382">
    <property type="entry name" value="AAA"/>
    <property type="match status" value="2"/>
</dbReference>
<dbReference type="OrthoDB" id="9805029at2"/>
<comment type="similarity">
    <text evidence="2">Belongs to the ABC transporter superfamily. AI-2 autoinducer porter (TC 3.A.1.2.8) family.</text>
</comment>
<evidence type="ECO:0000256" key="2">
    <source>
        <dbReference type="ARBA" id="ARBA00009404"/>
    </source>
</evidence>
<keyword evidence="12" id="KW-1185">Reference proteome</keyword>
<evidence type="ECO:0000256" key="7">
    <source>
        <dbReference type="ARBA" id="ARBA00023747"/>
    </source>
</evidence>
<dbReference type="RefSeq" id="WP_090072003.1">
    <property type="nucleotide sequence ID" value="NZ_FOVR01000004.1"/>
</dbReference>
<dbReference type="CDD" id="cd03216">
    <property type="entry name" value="ABC_Carb_Monos_I"/>
    <property type="match status" value="1"/>
</dbReference>
<dbReference type="STRING" id="655353.SAMN04488056_104368"/>
<dbReference type="PROSITE" id="PS00211">
    <property type="entry name" value="ABC_TRANSPORTER_1"/>
    <property type="match status" value="1"/>
</dbReference>
<evidence type="ECO:0000256" key="1">
    <source>
        <dbReference type="ARBA" id="ARBA00004417"/>
    </source>
</evidence>
<dbReference type="PANTHER" id="PTHR43790">
    <property type="entry name" value="CARBOHYDRATE TRANSPORT ATP-BINDING PROTEIN MG119-RELATED"/>
    <property type="match status" value="1"/>
</dbReference>
<feature type="domain" description="ABC transporter" evidence="10">
    <location>
        <begin position="257"/>
        <end position="498"/>
    </location>
</feature>
<dbReference type="Proteomes" id="UP000199236">
    <property type="component" value="Unassembled WGS sequence"/>
</dbReference>
<accession>A0A1I5G5T8</accession>
<comment type="subunit">
    <text evidence="3">The complex is composed of two ATP-binding proteins (LsrA), two transmembrane proteins (LsrC and LsrD) and a solute-binding protein (LsrB).</text>
</comment>
<dbReference type="AlphaFoldDB" id="A0A1I5G5T8"/>
<evidence type="ECO:0000313" key="12">
    <source>
        <dbReference type="Proteomes" id="UP000199236"/>
    </source>
</evidence>
<dbReference type="Gene3D" id="3.40.50.300">
    <property type="entry name" value="P-loop containing nucleotide triphosphate hydrolases"/>
    <property type="match status" value="2"/>
</dbReference>
<dbReference type="EC" id="7.6.2.13" evidence="8"/>
<dbReference type="PROSITE" id="PS50893">
    <property type="entry name" value="ABC_TRANSPORTER_2"/>
    <property type="match status" value="2"/>
</dbReference>
<dbReference type="NCBIfam" id="NF011967">
    <property type="entry name" value="PRK15439.1"/>
    <property type="match status" value="1"/>
</dbReference>
<evidence type="ECO:0000256" key="8">
    <source>
        <dbReference type="ARBA" id="ARBA00023798"/>
    </source>
</evidence>
<comment type="catalytic activity">
    <reaction evidence="9">
        <text>ATP + H2O + (2R,4S)-2-methyl-2,3,3,4-tetrahydroxytetrahydrofuran-[AI-2-binding protein]Side 1 = ADP + phosphate + (2R,4S)-2-methyl-2,3,3,4-tetrahydroxytetrahydrofuranSide 2 + [AI-2-binding protein]Side 1.</text>
        <dbReference type="EC" id="7.6.2.13"/>
    </reaction>
</comment>
<feature type="domain" description="ABC transporter" evidence="10">
    <location>
        <begin position="14"/>
        <end position="243"/>
    </location>
</feature>
<name>A0A1I5G5T8_9HYPH</name>
<dbReference type="Pfam" id="PF00005">
    <property type="entry name" value="ABC_tran"/>
    <property type="match status" value="2"/>
</dbReference>
<keyword evidence="6 11" id="KW-0067">ATP-binding</keyword>
<evidence type="ECO:0000256" key="5">
    <source>
        <dbReference type="ARBA" id="ARBA00022741"/>
    </source>
</evidence>
<dbReference type="InterPro" id="IPR050107">
    <property type="entry name" value="ABC_carbohydrate_import_ATPase"/>
</dbReference>
<evidence type="ECO:0000256" key="4">
    <source>
        <dbReference type="ARBA" id="ARBA00019459"/>
    </source>
</evidence>
<dbReference type="SUPFAM" id="SSF52540">
    <property type="entry name" value="P-loop containing nucleoside triphosphate hydrolases"/>
    <property type="match status" value="2"/>
</dbReference>
<gene>
    <name evidence="11" type="ORF">SAMN04488056_104368</name>
</gene>
<keyword evidence="5" id="KW-0547">Nucleotide-binding</keyword>
<dbReference type="GO" id="GO:0005886">
    <property type="term" value="C:plasma membrane"/>
    <property type="evidence" value="ECO:0007669"/>
    <property type="project" value="UniProtKB-SubCell"/>
</dbReference>
<proteinExistence type="inferred from homology"/>
<dbReference type="GO" id="GO:0016887">
    <property type="term" value="F:ATP hydrolysis activity"/>
    <property type="evidence" value="ECO:0007669"/>
    <property type="project" value="InterPro"/>
</dbReference>
<dbReference type="InterPro" id="IPR003439">
    <property type="entry name" value="ABC_transporter-like_ATP-bd"/>
</dbReference>
<dbReference type="InterPro" id="IPR003593">
    <property type="entry name" value="AAA+_ATPase"/>
</dbReference>
<comment type="subcellular location">
    <subcellularLocation>
        <location evidence="1">Cell inner membrane</location>
        <topology evidence="1">Peripheral membrane protein</topology>
    </subcellularLocation>
</comment>
<evidence type="ECO:0000259" key="10">
    <source>
        <dbReference type="PROSITE" id="PS50893"/>
    </source>
</evidence>